<feature type="region of interest" description="Disordered" evidence="1">
    <location>
        <begin position="267"/>
        <end position="344"/>
    </location>
</feature>
<accession>A0A8B8ER75</accession>
<feature type="chain" id="PRO_5033991062" evidence="3">
    <location>
        <begin position="29"/>
        <end position="344"/>
    </location>
</feature>
<dbReference type="AlphaFoldDB" id="A0A8B8ER75"/>
<dbReference type="GeneID" id="111136103"/>
<proteinExistence type="predicted"/>
<dbReference type="Proteomes" id="UP000694844">
    <property type="component" value="Chromosome 5"/>
</dbReference>
<protein>
    <submittedName>
        <fullName evidence="5">Uncharacterized protein LOC111136103</fullName>
    </submittedName>
</protein>
<feature type="compositionally biased region" description="Basic and acidic residues" evidence="1">
    <location>
        <begin position="268"/>
        <end position="282"/>
    </location>
</feature>
<dbReference type="OrthoDB" id="10492867at2759"/>
<keyword evidence="2" id="KW-1133">Transmembrane helix</keyword>
<gene>
    <name evidence="5" type="primary">LOC111136103</name>
</gene>
<dbReference type="RefSeq" id="XP_022342417.1">
    <property type="nucleotide sequence ID" value="XM_022486709.1"/>
</dbReference>
<feature type="compositionally biased region" description="Polar residues" evidence="1">
    <location>
        <begin position="284"/>
        <end position="294"/>
    </location>
</feature>
<organism evidence="4 5">
    <name type="scientific">Crassostrea virginica</name>
    <name type="common">Eastern oyster</name>
    <dbReference type="NCBI Taxonomy" id="6565"/>
    <lineage>
        <taxon>Eukaryota</taxon>
        <taxon>Metazoa</taxon>
        <taxon>Spiralia</taxon>
        <taxon>Lophotrochozoa</taxon>
        <taxon>Mollusca</taxon>
        <taxon>Bivalvia</taxon>
        <taxon>Autobranchia</taxon>
        <taxon>Pteriomorphia</taxon>
        <taxon>Ostreida</taxon>
        <taxon>Ostreoidea</taxon>
        <taxon>Ostreidae</taxon>
        <taxon>Crassostrea</taxon>
    </lineage>
</organism>
<evidence type="ECO:0000256" key="1">
    <source>
        <dbReference type="SAM" id="MobiDB-lite"/>
    </source>
</evidence>
<evidence type="ECO:0000256" key="3">
    <source>
        <dbReference type="SAM" id="SignalP"/>
    </source>
</evidence>
<evidence type="ECO:0000256" key="2">
    <source>
        <dbReference type="SAM" id="Phobius"/>
    </source>
</evidence>
<keyword evidence="2" id="KW-0472">Membrane</keyword>
<keyword evidence="2" id="KW-0812">Transmembrane</keyword>
<feature type="signal peptide" evidence="3">
    <location>
        <begin position="1"/>
        <end position="28"/>
    </location>
</feature>
<keyword evidence="4" id="KW-1185">Reference proteome</keyword>
<reference evidence="5" key="1">
    <citation type="submission" date="2025-08" db="UniProtKB">
        <authorList>
            <consortium name="RefSeq"/>
        </authorList>
    </citation>
    <scope>IDENTIFICATION</scope>
    <source>
        <tissue evidence="5">Whole sample</tissue>
    </source>
</reference>
<dbReference type="KEGG" id="cvn:111136103"/>
<evidence type="ECO:0000313" key="5">
    <source>
        <dbReference type="RefSeq" id="XP_022342417.1"/>
    </source>
</evidence>
<keyword evidence="3" id="KW-0732">Signal</keyword>
<sequence length="344" mass="37918">MDIFTQCIKATHVYFSACLLFPFTVTSSQEVLNYDTAVQRCQLDEGLMTSNTDLLEPGQGYWIGTKRVELGCSEKGVCTQLMIGQTLKSRSQSLNVICAASSTRRVLTRMTIQCADGYDVATITSYDDIINLYNRFIFPTNVPMVINNFNMSGFRTRCGAGYREGRRVRVSYRDCGDLLPSVDICNRTDESDLLKTLTIIEYDVPRSNHVTVSEISNSTNSDSGEGTSLFGLGMGSVHLLSIGVGVVLAFTVLIIIIIVLVKRNHHKDNKDPSSVEGKKKEGASWSSSKQQLTDGSRDNMEEGSNYMTIPADTEYLELQQDPVDDSHVYSSSMAPSGRGEPACL</sequence>
<evidence type="ECO:0000313" key="4">
    <source>
        <dbReference type="Proteomes" id="UP000694844"/>
    </source>
</evidence>
<name>A0A8B8ER75_CRAVI</name>
<feature type="transmembrane region" description="Helical" evidence="2">
    <location>
        <begin position="239"/>
        <end position="261"/>
    </location>
</feature>